<organism evidence="1">
    <name type="scientific">Catovirus CTV1</name>
    <dbReference type="NCBI Taxonomy" id="1977631"/>
    <lineage>
        <taxon>Viruses</taxon>
        <taxon>Varidnaviria</taxon>
        <taxon>Bamfordvirae</taxon>
        <taxon>Nucleocytoviricota</taxon>
        <taxon>Megaviricetes</taxon>
        <taxon>Imitervirales</taxon>
        <taxon>Mimiviridae</taxon>
        <taxon>Klosneuvirinae</taxon>
        <taxon>Catovirus</taxon>
    </lineage>
</organism>
<sequence>MSQYNNVNETEQQSINNVFGCQKEPLYLID</sequence>
<evidence type="ECO:0000313" key="1">
    <source>
        <dbReference type="EMBL" id="ARF09027.1"/>
    </source>
</evidence>
<protein>
    <submittedName>
        <fullName evidence="1">Uncharacterized protein</fullName>
    </submittedName>
</protein>
<name>A0A1V0SBC9_9VIRU</name>
<reference evidence="1" key="1">
    <citation type="journal article" date="2017" name="Science">
        <title>Giant viruses with an expanded complement of translation system components.</title>
        <authorList>
            <person name="Schulz F."/>
            <person name="Yutin N."/>
            <person name="Ivanova N.N."/>
            <person name="Ortega D.R."/>
            <person name="Lee T.K."/>
            <person name="Vierheilig J."/>
            <person name="Daims H."/>
            <person name="Horn M."/>
            <person name="Wagner M."/>
            <person name="Jensen G.J."/>
            <person name="Kyrpides N.C."/>
            <person name="Koonin E.V."/>
            <person name="Woyke T."/>
        </authorList>
    </citation>
    <scope>NUCLEOTIDE SEQUENCE</scope>
    <source>
        <strain evidence="1">CTV1</strain>
    </source>
</reference>
<gene>
    <name evidence="1" type="ORF">Catovirus_1_1077</name>
</gene>
<accession>A0A1V0SBC9</accession>
<dbReference type="EMBL" id="KY684083">
    <property type="protein sequence ID" value="ARF09027.1"/>
    <property type="molecule type" value="Genomic_DNA"/>
</dbReference>
<proteinExistence type="predicted"/>